<evidence type="ECO:0000256" key="2">
    <source>
        <dbReference type="ARBA" id="ARBA00022801"/>
    </source>
</evidence>
<keyword evidence="2" id="KW-0378">Hydrolase</keyword>
<dbReference type="GO" id="GO:0004065">
    <property type="term" value="F:arylsulfatase activity"/>
    <property type="evidence" value="ECO:0007669"/>
    <property type="project" value="TreeGrafter"/>
</dbReference>
<dbReference type="Gene3D" id="3.40.720.10">
    <property type="entry name" value="Alkaline Phosphatase, subunit A"/>
    <property type="match status" value="1"/>
</dbReference>
<dbReference type="InterPro" id="IPR000917">
    <property type="entry name" value="Sulfatase_N"/>
</dbReference>
<protein>
    <submittedName>
        <fullName evidence="4">Sulfatase</fullName>
    </submittedName>
</protein>
<evidence type="ECO:0000256" key="1">
    <source>
        <dbReference type="ARBA" id="ARBA00008779"/>
    </source>
</evidence>
<evidence type="ECO:0000259" key="3">
    <source>
        <dbReference type="Pfam" id="PF00884"/>
    </source>
</evidence>
<dbReference type="AlphaFoldDB" id="B9XA52"/>
<proteinExistence type="inferred from homology"/>
<reference evidence="4 5" key="1">
    <citation type="journal article" date="2011" name="J. Bacteriol.">
        <title>Genome sequence of 'Pedosphaera parvula' Ellin514, an aerobic Verrucomicrobial isolate from pasture soil.</title>
        <authorList>
            <person name="Kant R."/>
            <person name="van Passel M.W."/>
            <person name="Sangwan P."/>
            <person name="Palva A."/>
            <person name="Lucas S."/>
            <person name="Copeland A."/>
            <person name="Lapidus A."/>
            <person name="Glavina Del Rio T."/>
            <person name="Dalin E."/>
            <person name="Tice H."/>
            <person name="Bruce D."/>
            <person name="Goodwin L."/>
            <person name="Pitluck S."/>
            <person name="Chertkov O."/>
            <person name="Larimer F.W."/>
            <person name="Land M.L."/>
            <person name="Hauser L."/>
            <person name="Brettin T.S."/>
            <person name="Detter J.C."/>
            <person name="Han S."/>
            <person name="de Vos W.M."/>
            <person name="Janssen P.H."/>
            <person name="Smidt H."/>
        </authorList>
    </citation>
    <scope>NUCLEOTIDE SEQUENCE [LARGE SCALE GENOMIC DNA]</scope>
    <source>
        <strain evidence="4 5">Ellin514</strain>
    </source>
</reference>
<dbReference type="STRING" id="320771.Cflav_PD6028"/>
<dbReference type="Proteomes" id="UP000003688">
    <property type="component" value="Unassembled WGS sequence"/>
</dbReference>
<dbReference type="EMBL" id="ABOX02000001">
    <property type="protein sequence ID" value="EEF63393.1"/>
    <property type="molecule type" value="Genomic_DNA"/>
</dbReference>
<comment type="similarity">
    <text evidence="1">Belongs to the sulfatase family.</text>
</comment>
<dbReference type="PANTHER" id="PTHR42693">
    <property type="entry name" value="ARYLSULFATASE FAMILY MEMBER"/>
    <property type="match status" value="1"/>
</dbReference>
<dbReference type="PANTHER" id="PTHR42693:SF53">
    <property type="entry name" value="ENDO-4-O-SULFATASE"/>
    <property type="match status" value="1"/>
</dbReference>
<name>B9XA52_PEDPL</name>
<comment type="caution">
    <text evidence="4">The sequence shown here is derived from an EMBL/GenBank/DDBJ whole genome shotgun (WGS) entry which is preliminary data.</text>
</comment>
<organism evidence="4 5">
    <name type="scientific">Pedosphaera parvula (strain Ellin514)</name>
    <dbReference type="NCBI Taxonomy" id="320771"/>
    <lineage>
        <taxon>Bacteria</taxon>
        <taxon>Pseudomonadati</taxon>
        <taxon>Verrucomicrobiota</taxon>
        <taxon>Pedosphaerae</taxon>
        <taxon>Pedosphaerales</taxon>
        <taxon>Pedosphaeraceae</taxon>
        <taxon>Pedosphaera</taxon>
    </lineage>
</organism>
<sequence length="803" mass="86852">MSGTDHSEDTWSTNAYTLAASNGEITNRIYGPGQFYQPDAIGDYSLDFVNNALQVHTNDKPFLLYMAFGSAHFPIQAPQDWVNTNVPVYSVGWDAVRNARFTNMLAQGVLDGRNLLSPNEGTAPWGSIPTEAIPDWNTLAADRQADLTRRMAIYAAMVQKMDQNIGRVVERLRAAGQLDNTLIIALSDNGGNFEGSVFGETGGVPNPTPLTGSSLANMGLNGQPIIYLGGGWAHVNNTPFRLFKHFDHEGGIRTPMIVHWPEGLSRTNQWEDQPGHLIDIMSTIVDVTGVSYPTQFNSHVVLPLEGKSLKPLFNSTNEISRTLGFEHEGNRAWISGSWKFVTKNFASFDGSTPTDELELYDLSKDPTELTNVASAEPVLLGQMVTNWNTWAARVGVPSSRFVNPSQLFVPVVPATNANDLFVDTFNRPDTTNIDASASGMWGTRVPPIGANAAYYEGFEGSGLPTSIQILNNTLQMAVGVGMSENGIIHNFVGQDIIDAGGFSVELTVQEINTDSSDSANRYVGFGVGMSQAEAAAGGDVGALTGIIFRGEQGNSNLGVSDFFIELDLNGNIKVWNNGTLLDTVSVGQAYGTLTASFACTGFTTNDSVTVNVFFNGLQVDINTADTNSMSRTFKWDRNNSDYIGLSARASNYTQMDNLAIRKLPLSTGLPINYAMQHGQSGTNAAPNADPDGDGVTNFAEWAFGGDPAAADPFIASLKGVQVTATHDFQFTFQRLINAANYGLRYRYFASQDFSSWTEITPTQVGVSTNEDYPGYEVVTLQLPSSAFVGINKLFLRVLAEVAN</sequence>
<evidence type="ECO:0000313" key="5">
    <source>
        <dbReference type="Proteomes" id="UP000003688"/>
    </source>
</evidence>
<keyword evidence="5" id="KW-1185">Reference proteome</keyword>
<dbReference type="SUPFAM" id="SSF53649">
    <property type="entry name" value="Alkaline phosphatase-like"/>
    <property type="match status" value="1"/>
</dbReference>
<feature type="domain" description="Sulfatase N-terminal" evidence="3">
    <location>
        <begin position="41"/>
        <end position="290"/>
    </location>
</feature>
<dbReference type="InterPro" id="IPR050738">
    <property type="entry name" value="Sulfatase"/>
</dbReference>
<evidence type="ECO:0000313" key="4">
    <source>
        <dbReference type="EMBL" id="EEF63393.1"/>
    </source>
</evidence>
<dbReference type="Pfam" id="PF00884">
    <property type="entry name" value="Sulfatase"/>
    <property type="match status" value="1"/>
</dbReference>
<gene>
    <name evidence="4" type="ORF">Cflav_PD6028</name>
</gene>
<accession>B9XA52</accession>
<dbReference type="Gene3D" id="3.30.1120.10">
    <property type="match status" value="1"/>
</dbReference>
<dbReference type="InterPro" id="IPR017850">
    <property type="entry name" value="Alkaline_phosphatase_core_sf"/>
</dbReference>